<dbReference type="EMBL" id="NVWI01000009">
    <property type="protein sequence ID" value="PCJ40358.1"/>
    <property type="molecule type" value="Genomic_DNA"/>
</dbReference>
<accession>A0A2A5CA41</accession>
<keyword evidence="1" id="KW-0812">Transmembrane</keyword>
<keyword evidence="1" id="KW-0472">Membrane</keyword>
<evidence type="ECO:0000313" key="2">
    <source>
        <dbReference type="EMBL" id="PCJ40358.1"/>
    </source>
</evidence>
<reference evidence="3" key="1">
    <citation type="submission" date="2017-08" db="EMBL/GenBank/DDBJ databases">
        <title>A dynamic microbial community with high functional redundancy inhabits the cold, oxic subseafloor aquifer.</title>
        <authorList>
            <person name="Tully B.J."/>
            <person name="Wheat C.G."/>
            <person name="Glazer B.T."/>
            <person name="Huber J.A."/>
        </authorList>
    </citation>
    <scope>NUCLEOTIDE SEQUENCE [LARGE SCALE GENOMIC DNA]</scope>
</reference>
<evidence type="ECO:0000256" key="1">
    <source>
        <dbReference type="SAM" id="Phobius"/>
    </source>
</evidence>
<feature type="transmembrane region" description="Helical" evidence="1">
    <location>
        <begin position="76"/>
        <end position="95"/>
    </location>
</feature>
<proteinExistence type="predicted"/>
<keyword evidence="1" id="KW-1133">Transmembrane helix</keyword>
<dbReference type="Proteomes" id="UP000228987">
    <property type="component" value="Unassembled WGS sequence"/>
</dbReference>
<name>A0A2A5CA41_9GAMM</name>
<sequence length="184" mass="20984">MEKEYEFELNKISRLSGIMMVLMVLSLIAFSIILLVGINSLLSSPTATGTPFFKAIVMGIDSKAITTGLLTYQDKAMILVLFVAVTTVFISFMVYSIKLLACFKKQILFTEQSVRYARILAWITFGGICFKYFWMFLAPFIFQLEEVRYKLGLGFEFFFLGVLWLVVWILQVGKALQLDSEMAI</sequence>
<comment type="caution">
    <text evidence="2">The sequence shown here is derived from an EMBL/GenBank/DDBJ whole genome shotgun (WGS) entry which is preliminary data.</text>
</comment>
<gene>
    <name evidence="2" type="ORF">COA71_10885</name>
</gene>
<protein>
    <recommendedName>
        <fullName evidence="4">DUF2975 domain-containing protein</fullName>
    </recommendedName>
</protein>
<organism evidence="2 3">
    <name type="scientific">SAR86 cluster bacterium</name>
    <dbReference type="NCBI Taxonomy" id="2030880"/>
    <lineage>
        <taxon>Bacteria</taxon>
        <taxon>Pseudomonadati</taxon>
        <taxon>Pseudomonadota</taxon>
        <taxon>Gammaproteobacteria</taxon>
        <taxon>SAR86 cluster</taxon>
    </lineage>
</organism>
<feature type="transmembrane region" description="Helical" evidence="1">
    <location>
        <begin position="116"/>
        <end position="137"/>
    </location>
</feature>
<dbReference type="AlphaFoldDB" id="A0A2A5CA41"/>
<feature type="transmembrane region" description="Helical" evidence="1">
    <location>
        <begin position="157"/>
        <end position="176"/>
    </location>
</feature>
<evidence type="ECO:0000313" key="3">
    <source>
        <dbReference type="Proteomes" id="UP000228987"/>
    </source>
</evidence>
<feature type="transmembrane region" description="Helical" evidence="1">
    <location>
        <begin position="21"/>
        <end position="42"/>
    </location>
</feature>
<evidence type="ECO:0008006" key="4">
    <source>
        <dbReference type="Google" id="ProtNLM"/>
    </source>
</evidence>